<evidence type="ECO:0000256" key="1">
    <source>
        <dbReference type="ARBA" id="ARBA00004706"/>
    </source>
</evidence>
<dbReference type="SUPFAM" id="SSF48557">
    <property type="entry name" value="L-aspartase-like"/>
    <property type="match status" value="1"/>
</dbReference>
<dbReference type="InterPro" id="IPR020557">
    <property type="entry name" value="Fumarate_lyase_CS"/>
</dbReference>
<dbReference type="EMBL" id="NEXB01000022">
    <property type="protein sequence ID" value="PSN88444.1"/>
    <property type="molecule type" value="Genomic_DNA"/>
</dbReference>
<evidence type="ECO:0000256" key="3">
    <source>
        <dbReference type="ARBA" id="ARBA00022755"/>
    </source>
</evidence>
<evidence type="ECO:0000313" key="6">
    <source>
        <dbReference type="EMBL" id="PSN88444.1"/>
    </source>
</evidence>
<evidence type="ECO:0000259" key="4">
    <source>
        <dbReference type="Pfam" id="PF00206"/>
    </source>
</evidence>
<comment type="pathway">
    <text evidence="2">Purine metabolism; AMP biosynthesis via de novo pathway; AMP from IMP: step 2/2.</text>
</comment>
<comment type="caution">
    <text evidence="6">The sequence shown here is derived from an EMBL/GenBank/DDBJ whole genome shotgun (WGS) entry which is preliminary data.</text>
</comment>
<dbReference type="InterPro" id="IPR008948">
    <property type="entry name" value="L-Aspartase-like"/>
</dbReference>
<evidence type="ECO:0000259" key="5">
    <source>
        <dbReference type="Pfam" id="PF08328"/>
    </source>
</evidence>
<dbReference type="PRINTS" id="PR00149">
    <property type="entry name" value="FUMRATELYASE"/>
</dbReference>
<dbReference type="Pfam" id="PF08328">
    <property type="entry name" value="ASL_C"/>
    <property type="match status" value="1"/>
</dbReference>
<dbReference type="AlphaFoldDB" id="A0A2R6APX6"/>
<dbReference type="InterPro" id="IPR000362">
    <property type="entry name" value="Fumarate_lyase_fam"/>
</dbReference>
<dbReference type="InterPro" id="IPR047136">
    <property type="entry name" value="PurB_bact"/>
</dbReference>
<feature type="domain" description="Adenylosuccinate lyase PurB C-terminal" evidence="5">
    <location>
        <begin position="322"/>
        <end position="435"/>
    </location>
</feature>
<dbReference type="Gene3D" id="1.20.200.10">
    <property type="entry name" value="Fumarase/aspartase (Central domain)"/>
    <property type="match status" value="1"/>
</dbReference>
<dbReference type="PANTHER" id="PTHR43411:SF1">
    <property type="entry name" value="ADENYLOSUCCINATE LYASE"/>
    <property type="match status" value="1"/>
</dbReference>
<feature type="domain" description="Fumarate lyase N-terminal" evidence="4">
    <location>
        <begin position="50"/>
        <end position="301"/>
    </location>
</feature>
<dbReference type="PANTHER" id="PTHR43411">
    <property type="entry name" value="ADENYLOSUCCINATE LYASE"/>
    <property type="match status" value="1"/>
</dbReference>
<dbReference type="Gene3D" id="1.10.275.10">
    <property type="entry name" value="Fumarase/aspartase (N-terminal domain)"/>
    <property type="match status" value="1"/>
</dbReference>
<comment type="pathway">
    <text evidence="1">Purine metabolism; IMP biosynthesis via de novo pathway; 5-amino-1-(5-phospho-D-ribosyl)imidazole-4-carboxamide from 5-amino-1-(5-phospho-D-ribosyl)imidazole-4-carboxylate: step 2/2.</text>
</comment>
<keyword evidence="6" id="KW-0456">Lyase</keyword>
<accession>A0A2R6APX6</accession>
<dbReference type="Gene3D" id="1.10.40.30">
    <property type="entry name" value="Fumarase/aspartase (C-terminal domain)"/>
    <property type="match status" value="1"/>
</dbReference>
<gene>
    <name evidence="6" type="ORF">B9Q00_05390</name>
</gene>
<dbReference type="Pfam" id="PF00206">
    <property type="entry name" value="Lyase_1"/>
    <property type="match status" value="1"/>
</dbReference>
<evidence type="ECO:0000313" key="7">
    <source>
        <dbReference type="Proteomes" id="UP000241473"/>
    </source>
</evidence>
<protein>
    <submittedName>
        <fullName evidence="6">Adenylosuccinate lyase</fullName>
    </submittedName>
</protein>
<dbReference type="Proteomes" id="UP000241473">
    <property type="component" value="Unassembled WGS sequence"/>
</dbReference>
<organism evidence="6 7">
    <name type="scientific">Candidatus Marsarchaeota G1 archaeon OSP_C</name>
    <dbReference type="NCBI Taxonomy" id="1978154"/>
    <lineage>
        <taxon>Archaea</taxon>
        <taxon>Candidatus Marsarchaeota</taxon>
        <taxon>Candidatus Marsarchaeota group 1</taxon>
    </lineage>
</organism>
<sequence>MEHDLVSISPINGRYRREVQELSDYFSEFALMRERVFVEIEYLIFLSKLLNLDLKAIKKKTIKIRKEFDFNDAKRIKELEEKIKHDVKAIEIFLKEKIDDKKVSPYIHFGLTSEDINNLAYARLLKRFTKKLLLPVISVLILELCSLAKKSSQCVMLSRTHGQPASPTTFGKEIAVFAQRLMDRFEKLKKVRFAGKLNGAVGNYNAFVAAFPEIDWIKETKQFVRKMGLEPIVATTQIVPHESYSDFFYLISSINNIVLSLNQDLWLYLSYGYLELQTEEEEVGSSTMPHKRNPKDLENSEGNLEIANSLLKLLIFRLQRNRMQRDLSDSTIKRNYGVALAHSILGYKRTISAIKRIRINSEKMLQDLLNHPEVFSEALQVLLRKEGSENAYFQVMKFVKNKKLTTDTLLEIAQRLGLSNDSLKRFKDLIDKKYVGLAPQIAIIIVSHIEKKLKSKLKAQKT</sequence>
<dbReference type="NCBIfam" id="NF006764">
    <property type="entry name" value="PRK09285.1"/>
    <property type="match status" value="1"/>
</dbReference>
<evidence type="ECO:0000256" key="2">
    <source>
        <dbReference type="ARBA" id="ARBA00004734"/>
    </source>
</evidence>
<dbReference type="GO" id="GO:0004018">
    <property type="term" value="F:N6-(1,2-dicarboxyethyl)AMP AMP-lyase (fumarate-forming) activity"/>
    <property type="evidence" value="ECO:0007669"/>
    <property type="project" value="InterPro"/>
</dbReference>
<proteinExistence type="predicted"/>
<reference evidence="6 7" key="1">
    <citation type="submission" date="2017-04" db="EMBL/GenBank/DDBJ databases">
        <title>Novel microbial lineages endemic to geothermal iron-oxide mats fill important gaps in the evolutionary history of Archaea.</title>
        <authorList>
            <person name="Jay Z.J."/>
            <person name="Beam J.P."/>
            <person name="Dlakic M."/>
            <person name="Rusch D.B."/>
            <person name="Kozubal M.A."/>
            <person name="Inskeep W.P."/>
        </authorList>
    </citation>
    <scope>NUCLEOTIDE SEQUENCE [LARGE SCALE GENOMIC DNA]</scope>
    <source>
        <strain evidence="6">OSP_C</strain>
    </source>
</reference>
<keyword evidence="3" id="KW-0658">Purine biosynthesis</keyword>
<dbReference type="InterPro" id="IPR022761">
    <property type="entry name" value="Fumarate_lyase_N"/>
</dbReference>
<dbReference type="InterPro" id="IPR024083">
    <property type="entry name" value="Fumarase/histidase_N"/>
</dbReference>
<dbReference type="PROSITE" id="PS00163">
    <property type="entry name" value="FUMARATE_LYASES"/>
    <property type="match status" value="1"/>
</dbReference>
<name>A0A2R6APX6_9ARCH</name>
<dbReference type="InterPro" id="IPR013539">
    <property type="entry name" value="PurB_C"/>
</dbReference>
<dbReference type="GO" id="GO:0006188">
    <property type="term" value="P:IMP biosynthetic process"/>
    <property type="evidence" value="ECO:0007669"/>
    <property type="project" value="InterPro"/>
</dbReference>